<evidence type="ECO:0000313" key="2">
    <source>
        <dbReference type="Proteomes" id="UP000024635"/>
    </source>
</evidence>
<dbReference type="OrthoDB" id="6334211at2759"/>
<accession>A0A016SWC1</accession>
<dbReference type="Proteomes" id="UP000024635">
    <property type="component" value="Unassembled WGS sequence"/>
</dbReference>
<evidence type="ECO:0000313" key="1">
    <source>
        <dbReference type="EMBL" id="EYB94712.1"/>
    </source>
</evidence>
<proteinExistence type="predicted"/>
<reference evidence="2" key="1">
    <citation type="journal article" date="2015" name="Nat. Genet.">
        <title>The genome and transcriptome of the zoonotic hookworm Ancylostoma ceylanicum identify infection-specific gene families.</title>
        <authorList>
            <person name="Schwarz E.M."/>
            <person name="Hu Y."/>
            <person name="Antoshechkin I."/>
            <person name="Miller M.M."/>
            <person name="Sternberg P.W."/>
            <person name="Aroian R.V."/>
        </authorList>
    </citation>
    <scope>NUCLEOTIDE SEQUENCE</scope>
    <source>
        <strain evidence="2">HY135</strain>
    </source>
</reference>
<gene>
    <name evidence="1" type="primary">Acey_s0168.g186</name>
    <name evidence="1" type="ORF">Y032_0168g186</name>
</gene>
<protein>
    <submittedName>
        <fullName evidence="1">Uncharacterized protein</fullName>
    </submittedName>
</protein>
<comment type="caution">
    <text evidence="1">The sequence shown here is derived from an EMBL/GenBank/DDBJ whole genome shotgun (WGS) entry which is preliminary data.</text>
</comment>
<organism evidence="1 2">
    <name type="scientific">Ancylostoma ceylanicum</name>
    <dbReference type="NCBI Taxonomy" id="53326"/>
    <lineage>
        <taxon>Eukaryota</taxon>
        <taxon>Metazoa</taxon>
        <taxon>Ecdysozoa</taxon>
        <taxon>Nematoda</taxon>
        <taxon>Chromadorea</taxon>
        <taxon>Rhabditida</taxon>
        <taxon>Rhabditina</taxon>
        <taxon>Rhabditomorpha</taxon>
        <taxon>Strongyloidea</taxon>
        <taxon>Ancylostomatidae</taxon>
        <taxon>Ancylostomatinae</taxon>
        <taxon>Ancylostoma</taxon>
    </lineage>
</organism>
<dbReference type="AlphaFoldDB" id="A0A016SWC1"/>
<dbReference type="EMBL" id="JARK01001504">
    <property type="protein sequence ID" value="EYB94712.1"/>
    <property type="molecule type" value="Genomic_DNA"/>
</dbReference>
<sequence length="85" mass="9796">MDQFIESVQDKVHNKKWWTARWLEDLSKKTEVDVDTGLKSLQHPSSMSSTIHPTAKKHLHQDSCTILIYSTPSKPNRGYVYPIVS</sequence>
<name>A0A016SWC1_9BILA</name>
<keyword evidence="2" id="KW-1185">Reference proteome</keyword>